<evidence type="ECO:0000256" key="6">
    <source>
        <dbReference type="SAM" id="MobiDB-lite"/>
    </source>
</evidence>
<proteinExistence type="inferred from homology"/>
<evidence type="ECO:0000259" key="7">
    <source>
        <dbReference type="Pfam" id="PF02492"/>
    </source>
</evidence>
<organism evidence="8 9">
    <name type="scientific">Papiliotrema laurentii</name>
    <name type="common">Cryptococcus laurentii</name>
    <dbReference type="NCBI Taxonomy" id="5418"/>
    <lineage>
        <taxon>Eukaryota</taxon>
        <taxon>Fungi</taxon>
        <taxon>Dikarya</taxon>
        <taxon>Basidiomycota</taxon>
        <taxon>Agaricomycotina</taxon>
        <taxon>Tremellomycetes</taxon>
        <taxon>Tremellales</taxon>
        <taxon>Rhynchogastremaceae</taxon>
        <taxon>Papiliotrema</taxon>
    </lineage>
</organism>
<sequence>MSQPVCTFQDRLSSGLNAAQDVAQGSHSHSHEGDHHSHDHHAGLNEHGHTHDIMEHPGKFAERDMPDYSGRDWKERAFTIGIGGPVGSGKTALLLALCRALRDEYNIAAVTNDIFTREDQEFLIRNEALPKDRIRAIETGGCPHAAIREDISANLGALEELQAVFETEMLFVESGGDNLAANYSRELADYIIYVIDVSGGDKIPRKGGPGISQSDLLIVNKIDLAPHVGASLEVMRRDAAKMRDSGPTLFTSVRNNDGVKDVVDAILGAWRASGAAKR</sequence>
<dbReference type="Gene3D" id="3.40.50.300">
    <property type="entry name" value="P-loop containing nucleotide triphosphate hydrolases"/>
    <property type="match status" value="1"/>
</dbReference>
<feature type="compositionally biased region" description="Basic and acidic residues" evidence="6">
    <location>
        <begin position="29"/>
        <end position="53"/>
    </location>
</feature>
<dbReference type="GO" id="GO:0003924">
    <property type="term" value="F:GTPase activity"/>
    <property type="evidence" value="ECO:0007669"/>
    <property type="project" value="InterPro"/>
</dbReference>
<evidence type="ECO:0000256" key="3">
    <source>
        <dbReference type="ARBA" id="ARBA00022988"/>
    </source>
</evidence>
<reference evidence="8" key="1">
    <citation type="submission" date="2023-02" db="EMBL/GenBank/DDBJ databases">
        <title>Identification and recombinant expression of a fungal hydrolase from Papiliotrema laurentii that hydrolyzes apple cutin and clears colloidal polyester polyurethane.</title>
        <authorList>
            <consortium name="DOE Joint Genome Institute"/>
            <person name="Roman V.A."/>
            <person name="Bojanowski C."/>
            <person name="Crable B.R."/>
            <person name="Wagner D.N."/>
            <person name="Hung C.S."/>
            <person name="Nadeau L.J."/>
            <person name="Schratz L."/>
            <person name="Haridas S."/>
            <person name="Pangilinan J."/>
            <person name="Lipzen A."/>
            <person name="Na H."/>
            <person name="Yan M."/>
            <person name="Ng V."/>
            <person name="Grigoriev I.V."/>
            <person name="Spatafora J.W."/>
            <person name="Barlow D."/>
            <person name="Biffinger J."/>
            <person name="Kelley-Loughnane N."/>
            <person name="Varaljay V.A."/>
            <person name="Crookes-Goodson W.J."/>
        </authorList>
    </citation>
    <scope>NUCLEOTIDE SEQUENCE</scope>
    <source>
        <strain evidence="8">5307AH</strain>
    </source>
</reference>
<feature type="region of interest" description="Disordered" evidence="6">
    <location>
        <begin position="20"/>
        <end position="53"/>
    </location>
</feature>
<dbReference type="GO" id="GO:0005525">
    <property type="term" value="F:GTP binding"/>
    <property type="evidence" value="ECO:0007669"/>
    <property type="project" value="UniProtKB-KW"/>
</dbReference>
<dbReference type="PANTHER" id="PTHR31715:SF0">
    <property type="entry name" value="UREASE ACCESSORY PROTEIN G"/>
    <property type="match status" value="1"/>
</dbReference>
<dbReference type="AlphaFoldDB" id="A0AAD9FQH6"/>
<comment type="caution">
    <text evidence="8">The sequence shown here is derived from an EMBL/GenBank/DDBJ whole genome shotgun (WGS) entry which is preliminary data.</text>
</comment>
<dbReference type="EMBL" id="JAODAN010000007">
    <property type="protein sequence ID" value="KAK1923082.1"/>
    <property type="molecule type" value="Genomic_DNA"/>
</dbReference>
<dbReference type="GO" id="GO:0043419">
    <property type="term" value="P:urea catabolic process"/>
    <property type="evidence" value="ECO:0007669"/>
    <property type="project" value="InterPro"/>
</dbReference>
<dbReference type="HAMAP" id="MF_01389">
    <property type="entry name" value="UreG"/>
    <property type="match status" value="1"/>
</dbReference>
<keyword evidence="5" id="KW-0143">Chaperone</keyword>
<dbReference type="PANTHER" id="PTHR31715">
    <property type="entry name" value="UREASE ACCESSORY PROTEIN G"/>
    <property type="match status" value="1"/>
</dbReference>
<keyword evidence="9" id="KW-1185">Reference proteome</keyword>
<gene>
    <name evidence="8" type="ORF">DB88DRAFT_493713</name>
</gene>
<feature type="domain" description="CobW/HypB/UreG nucleotide-binding" evidence="7">
    <location>
        <begin position="79"/>
        <end position="247"/>
    </location>
</feature>
<dbReference type="CDD" id="cd05540">
    <property type="entry name" value="UreG"/>
    <property type="match status" value="1"/>
</dbReference>
<evidence type="ECO:0000256" key="1">
    <source>
        <dbReference type="ARBA" id="ARBA00005732"/>
    </source>
</evidence>
<dbReference type="InterPro" id="IPR003495">
    <property type="entry name" value="CobW/HypB/UreG_nucleotide-bd"/>
</dbReference>
<dbReference type="Proteomes" id="UP001182556">
    <property type="component" value="Unassembled WGS sequence"/>
</dbReference>
<name>A0AAD9FQH6_PAPLA</name>
<dbReference type="InterPro" id="IPR027417">
    <property type="entry name" value="P-loop_NTPase"/>
</dbReference>
<dbReference type="GO" id="GO:0016151">
    <property type="term" value="F:nickel cation binding"/>
    <property type="evidence" value="ECO:0007669"/>
    <property type="project" value="InterPro"/>
</dbReference>
<dbReference type="PIRSF" id="PIRSF005624">
    <property type="entry name" value="Ni-bind_GTPase"/>
    <property type="match status" value="1"/>
</dbReference>
<dbReference type="InterPro" id="IPR004400">
    <property type="entry name" value="UreG"/>
</dbReference>
<comment type="similarity">
    <text evidence="1">Belongs to the SIMIBI class G3E GTPase family. UreG subfamily.</text>
</comment>
<keyword evidence="3" id="KW-0996">Nickel insertion</keyword>
<dbReference type="SUPFAM" id="SSF52540">
    <property type="entry name" value="P-loop containing nucleoside triphosphate hydrolases"/>
    <property type="match status" value="1"/>
</dbReference>
<accession>A0AAD9FQH6</accession>
<evidence type="ECO:0000256" key="2">
    <source>
        <dbReference type="ARBA" id="ARBA00022741"/>
    </source>
</evidence>
<evidence type="ECO:0000256" key="5">
    <source>
        <dbReference type="ARBA" id="ARBA00023186"/>
    </source>
</evidence>
<evidence type="ECO:0000256" key="4">
    <source>
        <dbReference type="ARBA" id="ARBA00023134"/>
    </source>
</evidence>
<evidence type="ECO:0000313" key="8">
    <source>
        <dbReference type="EMBL" id="KAK1923082.1"/>
    </source>
</evidence>
<dbReference type="NCBIfam" id="TIGR00101">
    <property type="entry name" value="ureG"/>
    <property type="match status" value="1"/>
</dbReference>
<keyword evidence="4" id="KW-0342">GTP-binding</keyword>
<evidence type="ECO:0000313" key="9">
    <source>
        <dbReference type="Proteomes" id="UP001182556"/>
    </source>
</evidence>
<dbReference type="FunFam" id="3.40.50.300:FF:000208">
    <property type="entry name" value="Urease accessory protein UreG"/>
    <property type="match status" value="1"/>
</dbReference>
<dbReference type="Pfam" id="PF02492">
    <property type="entry name" value="cobW"/>
    <property type="match status" value="1"/>
</dbReference>
<keyword evidence="2" id="KW-0547">Nucleotide-binding</keyword>
<protein>
    <submittedName>
        <fullName evidence="8">Urease accessory protein ureG</fullName>
    </submittedName>
</protein>